<dbReference type="GO" id="GO:0016020">
    <property type="term" value="C:membrane"/>
    <property type="evidence" value="ECO:0007669"/>
    <property type="project" value="UniProtKB-SubCell"/>
</dbReference>
<feature type="transmembrane region" description="Helical" evidence="11">
    <location>
        <begin position="6"/>
        <end position="24"/>
    </location>
</feature>
<accession>A0A2A4GEC6</accession>
<dbReference type="OrthoDB" id="9782003at2"/>
<keyword evidence="7 11" id="KW-0862">Zinc</keyword>
<evidence type="ECO:0000256" key="2">
    <source>
        <dbReference type="ARBA" id="ARBA00004141"/>
    </source>
</evidence>
<keyword evidence="4 13" id="KW-0645">Protease</keyword>
<dbReference type="EMBL" id="NBWU01000001">
    <property type="protein sequence ID" value="PCE66771.1"/>
    <property type="molecule type" value="Genomic_DNA"/>
</dbReference>
<dbReference type="RefSeq" id="WP_097442300.1">
    <property type="nucleotide sequence ID" value="NZ_NBWU01000001.1"/>
</dbReference>
<keyword evidence="11" id="KW-0479">Metal-binding</keyword>
<dbReference type="InterPro" id="IPR008915">
    <property type="entry name" value="Peptidase_M50"/>
</dbReference>
<dbReference type="GO" id="GO:0006508">
    <property type="term" value="P:proteolysis"/>
    <property type="evidence" value="ECO:0007669"/>
    <property type="project" value="UniProtKB-KW"/>
</dbReference>
<keyword evidence="8 11" id="KW-1133">Transmembrane helix</keyword>
<dbReference type="CDD" id="cd06163">
    <property type="entry name" value="S2P-M50_PDZ_RseP-like"/>
    <property type="match status" value="1"/>
</dbReference>
<sequence length="450" mass="50779">MNPIVVKIILFILSLSILIVLHEFGHFIPAKLFKTRVEKFFLFFDVKFALFKKKIGETEYGIGWLPLGGYVKISGMIDESMDTEQMAQEPQPWEFRSKPAWQRLIIMTGGVIVNFILAAIIYIGLIFTYGEYTLPTDKIKDGVWVTDPELGAELGIRTGDKILAIDGNPLENLDRIGVELINGNSITIERDGKRIEKDMPVDFISKMIEKEDRAAFIFPRMPFYIGGIPEKSANYNSGLQAKDHVIRIGTQEITYFDEAKAALEQYKGRATEVEVIREGKHVQIPVQVSDTATLGVQRGRVELKDLDRLGYIELKHTEYGFFEAIPAGIKKGVTTLVDYVKNMKKIFNPDTGAYKGVGGFGTIANIFPDTFDWEAFWDRTALLSVILGFMNILPIPALDGGHVMFLLYEMVTGRKPSDKFLEYATLVGFVLLIALLLFANGNDVYKWLFK</sequence>
<keyword evidence="9 11" id="KW-0482">Metalloprotease</keyword>
<keyword evidence="6 11" id="KW-0378">Hydrolase</keyword>
<dbReference type="EC" id="3.4.24.-" evidence="11"/>
<evidence type="ECO:0000256" key="4">
    <source>
        <dbReference type="ARBA" id="ARBA00022670"/>
    </source>
</evidence>
<reference evidence="13 14" key="1">
    <citation type="submission" date="2017-04" db="EMBL/GenBank/DDBJ databases">
        <title>A new member of the family Flavobacteriaceae isolated from ascidians.</title>
        <authorList>
            <person name="Chen L."/>
        </authorList>
    </citation>
    <scope>NUCLEOTIDE SEQUENCE [LARGE SCALE GENOMIC DNA]</scope>
    <source>
        <strain evidence="13 14">HQA918</strain>
    </source>
</reference>
<dbReference type="GO" id="GO:0046872">
    <property type="term" value="F:metal ion binding"/>
    <property type="evidence" value="ECO:0007669"/>
    <property type="project" value="UniProtKB-KW"/>
</dbReference>
<dbReference type="PANTHER" id="PTHR42837">
    <property type="entry name" value="REGULATOR OF SIGMA-E PROTEASE RSEP"/>
    <property type="match status" value="1"/>
</dbReference>
<dbReference type="AlphaFoldDB" id="A0A2A4GEC6"/>
<dbReference type="GO" id="GO:0004222">
    <property type="term" value="F:metalloendopeptidase activity"/>
    <property type="evidence" value="ECO:0007669"/>
    <property type="project" value="InterPro"/>
</dbReference>
<keyword evidence="5 11" id="KW-0812">Transmembrane</keyword>
<evidence type="ECO:0000259" key="12">
    <source>
        <dbReference type="Pfam" id="PF02163"/>
    </source>
</evidence>
<dbReference type="PANTHER" id="PTHR42837:SF2">
    <property type="entry name" value="MEMBRANE METALLOPROTEASE ARASP2, CHLOROPLASTIC-RELATED"/>
    <property type="match status" value="1"/>
</dbReference>
<evidence type="ECO:0000256" key="10">
    <source>
        <dbReference type="ARBA" id="ARBA00023136"/>
    </source>
</evidence>
<gene>
    <name evidence="13" type="ORF">B7P33_02880</name>
</gene>
<evidence type="ECO:0000256" key="5">
    <source>
        <dbReference type="ARBA" id="ARBA00022692"/>
    </source>
</evidence>
<evidence type="ECO:0000256" key="9">
    <source>
        <dbReference type="ARBA" id="ARBA00023049"/>
    </source>
</evidence>
<evidence type="ECO:0000256" key="6">
    <source>
        <dbReference type="ARBA" id="ARBA00022801"/>
    </source>
</evidence>
<dbReference type="SUPFAM" id="SSF50156">
    <property type="entry name" value="PDZ domain-like"/>
    <property type="match status" value="2"/>
</dbReference>
<name>A0A2A4GEC6_9FLAO</name>
<feature type="transmembrane region" description="Helical" evidence="11">
    <location>
        <begin position="104"/>
        <end position="129"/>
    </location>
</feature>
<dbReference type="Pfam" id="PF02163">
    <property type="entry name" value="Peptidase_M50"/>
    <property type="match status" value="1"/>
</dbReference>
<dbReference type="InterPro" id="IPR036034">
    <property type="entry name" value="PDZ_sf"/>
</dbReference>
<dbReference type="Gene3D" id="2.30.42.10">
    <property type="match status" value="2"/>
</dbReference>
<feature type="transmembrane region" description="Helical" evidence="11">
    <location>
        <begin position="420"/>
        <end position="439"/>
    </location>
</feature>
<comment type="subcellular location">
    <subcellularLocation>
        <location evidence="2">Membrane</location>
        <topology evidence="2">Multi-pass membrane protein</topology>
    </subcellularLocation>
</comment>
<feature type="transmembrane region" description="Helical" evidence="11">
    <location>
        <begin position="381"/>
        <end position="408"/>
    </location>
</feature>
<organism evidence="13 14">
    <name type="scientific">Sediminicola luteus</name>
    <dbReference type="NCBI Taxonomy" id="319238"/>
    <lineage>
        <taxon>Bacteria</taxon>
        <taxon>Pseudomonadati</taxon>
        <taxon>Bacteroidota</taxon>
        <taxon>Flavobacteriia</taxon>
        <taxon>Flavobacteriales</taxon>
        <taxon>Flavobacteriaceae</taxon>
        <taxon>Sediminicola</taxon>
    </lineage>
</organism>
<evidence type="ECO:0000313" key="13">
    <source>
        <dbReference type="EMBL" id="PCE66771.1"/>
    </source>
</evidence>
<comment type="similarity">
    <text evidence="3 11">Belongs to the peptidase M50B family.</text>
</comment>
<evidence type="ECO:0000256" key="3">
    <source>
        <dbReference type="ARBA" id="ARBA00007931"/>
    </source>
</evidence>
<dbReference type="Proteomes" id="UP000219559">
    <property type="component" value="Unassembled WGS sequence"/>
</dbReference>
<proteinExistence type="inferred from homology"/>
<keyword evidence="14" id="KW-1185">Reference proteome</keyword>
<dbReference type="NCBIfam" id="TIGR00054">
    <property type="entry name" value="RIP metalloprotease RseP"/>
    <property type="match status" value="1"/>
</dbReference>
<evidence type="ECO:0000313" key="14">
    <source>
        <dbReference type="Proteomes" id="UP000219559"/>
    </source>
</evidence>
<protein>
    <recommendedName>
        <fullName evidence="11">Zinc metalloprotease</fullName>
        <ecNumber evidence="11">3.4.24.-</ecNumber>
    </recommendedName>
</protein>
<dbReference type="InterPro" id="IPR004387">
    <property type="entry name" value="Pept_M50_Zn"/>
</dbReference>
<feature type="domain" description="Peptidase M50" evidence="12">
    <location>
        <begin position="11"/>
        <end position="435"/>
    </location>
</feature>
<comment type="cofactor">
    <cofactor evidence="1 11">
        <name>Zn(2+)</name>
        <dbReference type="ChEBI" id="CHEBI:29105"/>
    </cofactor>
</comment>
<evidence type="ECO:0000256" key="11">
    <source>
        <dbReference type="RuleBase" id="RU362031"/>
    </source>
</evidence>
<evidence type="ECO:0000256" key="7">
    <source>
        <dbReference type="ARBA" id="ARBA00022833"/>
    </source>
</evidence>
<comment type="caution">
    <text evidence="13">The sequence shown here is derived from an EMBL/GenBank/DDBJ whole genome shotgun (WGS) entry which is preliminary data.</text>
</comment>
<evidence type="ECO:0000256" key="8">
    <source>
        <dbReference type="ARBA" id="ARBA00022989"/>
    </source>
</evidence>
<evidence type="ECO:0000256" key="1">
    <source>
        <dbReference type="ARBA" id="ARBA00001947"/>
    </source>
</evidence>
<keyword evidence="10 11" id="KW-0472">Membrane</keyword>